<comment type="caution">
    <text evidence="1">The sequence shown here is derived from an EMBL/GenBank/DDBJ whole genome shotgun (WGS) entry which is preliminary data.</text>
</comment>
<protein>
    <submittedName>
        <fullName evidence="1">Uncharacterized protein</fullName>
    </submittedName>
</protein>
<evidence type="ECO:0000313" key="1">
    <source>
        <dbReference type="EMBL" id="VEL20135.1"/>
    </source>
</evidence>
<organism evidence="1 2">
    <name type="scientific">Protopolystoma xenopodis</name>
    <dbReference type="NCBI Taxonomy" id="117903"/>
    <lineage>
        <taxon>Eukaryota</taxon>
        <taxon>Metazoa</taxon>
        <taxon>Spiralia</taxon>
        <taxon>Lophotrochozoa</taxon>
        <taxon>Platyhelminthes</taxon>
        <taxon>Monogenea</taxon>
        <taxon>Polyopisthocotylea</taxon>
        <taxon>Polystomatidea</taxon>
        <taxon>Polystomatidae</taxon>
        <taxon>Protopolystoma</taxon>
    </lineage>
</organism>
<name>A0A3S5AH48_9PLAT</name>
<sequence length="151" mass="17182">MLVCRPVPQQNSDTKKIYTFWGKKGRLDQTHIPSGALQVHSLASRAQLELMQSASSGLQRLRLVPLAYAHPFVRSADMKQRNRDTGPGGLKSIRWARGDLGNRKVANLRYFCCSSQHSLCMYRYCVDKAMQCNLRSVTNSRDFGERTRLGY</sequence>
<gene>
    <name evidence="1" type="ORF">PXEA_LOCUS13575</name>
</gene>
<reference evidence="1" key="1">
    <citation type="submission" date="2018-11" db="EMBL/GenBank/DDBJ databases">
        <authorList>
            <consortium name="Pathogen Informatics"/>
        </authorList>
    </citation>
    <scope>NUCLEOTIDE SEQUENCE</scope>
</reference>
<dbReference type="AlphaFoldDB" id="A0A3S5AH48"/>
<dbReference type="Proteomes" id="UP000784294">
    <property type="component" value="Unassembled WGS sequence"/>
</dbReference>
<proteinExistence type="predicted"/>
<keyword evidence="2" id="KW-1185">Reference proteome</keyword>
<dbReference type="EMBL" id="CAAALY010044896">
    <property type="protein sequence ID" value="VEL20135.1"/>
    <property type="molecule type" value="Genomic_DNA"/>
</dbReference>
<accession>A0A3S5AH48</accession>
<evidence type="ECO:0000313" key="2">
    <source>
        <dbReference type="Proteomes" id="UP000784294"/>
    </source>
</evidence>